<dbReference type="InterPro" id="IPR044730">
    <property type="entry name" value="RNase_H-like_dom_plant"/>
</dbReference>
<comment type="caution">
    <text evidence="2">The sequence shown here is derived from an EMBL/GenBank/DDBJ whole genome shotgun (WGS) entry which is preliminary data.</text>
</comment>
<dbReference type="PANTHER" id="PTHR47723">
    <property type="entry name" value="OS05G0353850 PROTEIN"/>
    <property type="match status" value="1"/>
</dbReference>
<dbReference type="EMBL" id="JAIQCV010000008">
    <property type="protein sequence ID" value="KAH1073442.1"/>
    <property type="molecule type" value="Genomic_DNA"/>
</dbReference>
<reference evidence="2 3" key="1">
    <citation type="journal article" date="2021" name="Plant Biotechnol. J.">
        <title>Multi-omics assisted identification of the key and species-specific regulatory components of drought-tolerant mechanisms in Gossypium stocksii.</title>
        <authorList>
            <person name="Yu D."/>
            <person name="Ke L."/>
            <person name="Zhang D."/>
            <person name="Wu Y."/>
            <person name="Sun Y."/>
            <person name="Mei J."/>
            <person name="Sun J."/>
            <person name="Sun Y."/>
        </authorList>
    </citation>
    <scope>NUCLEOTIDE SEQUENCE [LARGE SCALE GENOMIC DNA]</scope>
    <source>
        <strain evidence="3">cv. E1</strain>
        <tissue evidence="2">Leaf</tissue>
    </source>
</reference>
<dbReference type="GO" id="GO:0004523">
    <property type="term" value="F:RNA-DNA hybrid ribonuclease activity"/>
    <property type="evidence" value="ECO:0007669"/>
    <property type="project" value="InterPro"/>
</dbReference>
<sequence length="119" mass="13723">MGRGHASEACEATPCSILSENGVYLNTNGLVRHEDGFVAATGIVRDHNEKWLFEFNRYLGSRSVFDLELWANDIQEGFAEGSNSALVRRIHQLLLRFGRWSIYHIHREDNQYVDRLVKM</sequence>
<evidence type="ECO:0000313" key="2">
    <source>
        <dbReference type="EMBL" id="KAH1073442.1"/>
    </source>
</evidence>
<dbReference type="CDD" id="cd06222">
    <property type="entry name" value="RNase_H_like"/>
    <property type="match status" value="1"/>
</dbReference>
<proteinExistence type="predicted"/>
<dbReference type="OrthoDB" id="10009287at2759"/>
<evidence type="ECO:0000313" key="3">
    <source>
        <dbReference type="Proteomes" id="UP000828251"/>
    </source>
</evidence>
<dbReference type="GO" id="GO:0003676">
    <property type="term" value="F:nucleic acid binding"/>
    <property type="evidence" value="ECO:0007669"/>
    <property type="project" value="InterPro"/>
</dbReference>
<organism evidence="2 3">
    <name type="scientific">Gossypium stocksii</name>
    <dbReference type="NCBI Taxonomy" id="47602"/>
    <lineage>
        <taxon>Eukaryota</taxon>
        <taxon>Viridiplantae</taxon>
        <taxon>Streptophyta</taxon>
        <taxon>Embryophyta</taxon>
        <taxon>Tracheophyta</taxon>
        <taxon>Spermatophyta</taxon>
        <taxon>Magnoliopsida</taxon>
        <taxon>eudicotyledons</taxon>
        <taxon>Gunneridae</taxon>
        <taxon>Pentapetalae</taxon>
        <taxon>rosids</taxon>
        <taxon>malvids</taxon>
        <taxon>Malvales</taxon>
        <taxon>Malvaceae</taxon>
        <taxon>Malvoideae</taxon>
        <taxon>Gossypium</taxon>
    </lineage>
</organism>
<feature type="domain" description="RNase H type-1" evidence="1">
    <location>
        <begin position="82"/>
        <end position="119"/>
    </location>
</feature>
<feature type="non-terminal residue" evidence="2">
    <location>
        <position position="119"/>
    </location>
</feature>
<dbReference type="InterPro" id="IPR002156">
    <property type="entry name" value="RNaseH_domain"/>
</dbReference>
<dbReference type="Proteomes" id="UP000828251">
    <property type="component" value="Unassembled WGS sequence"/>
</dbReference>
<dbReference type="Pfam" id="PF13456">
    <property type="entry name" value="RVT_3"/>
    <property type="match status" value="1"/>
</dbReference>
<protein>
    <recommendedName>
        <fullName evidence="1">RNase H type-1 domain-containing protein</fullName>
    </recommendedName>
</protein>
<dbReference type="AlphaFoldDB" id="A0A9D3ZXH2"/>
<keyword evidence="3" id="KW-1185">Reference proteome</keyword>
<dbReference type="PANTHER" id="PTHR47723:SF13">
    <property type="entry name" value="PUTATIVE-RELATED"/>
    <property type="match status" value="1"/>
</dbReference>
<evidence type="ECO:0000259" key="1">
    <source>
        <dbReference type="Pfam" id="PF13456"/>
    </source>
</evidence>
<accession>A0A9D3ZXH2</accession>
<dbReference type="InterPro" id="IPR053151">
    <property type="entry name" value="RNase_H-like"/>
</dbReference>
<name>A0A9D3ZXH2_9ROSI</name>
<gene>
    <name evidence="2" type="ORF">J1N35_025770</name>
</gene>